<dbReference type="EMBL" id="MK500376">
    <property type="protein sequence ID" value="QBK88137.1"/>
    <property type="molecule type" value="Genomic_DNA"/>
</dbReference>
<accession>A0A481YZ96</accession>
<dbReference type="SUPFAM" id="SSF90229">
    <property type="entry name" value="CCCH zinc finger"/>
    <property type="match status" value="1"/>
</dbReference>
<evidence type="ECO:0000313" key="7">
    <source>
        <dbReference type="EMBL" id="QBK88137.1"/>
    </source>
</evidence>
<organism evidence="7">
    <name type="scientific">Marseillevirus LCMAC202</name>
    <dbReference type="NCBI Taxonomy" id="2506606"/>
    <lineage>
        <taxon>Viruses</taxon>
        <taxon>Varidnaviria</taxon>
        <taxon>Bamfordvirae</taxon>
        <taxon>Nucleocytoviricota</taxon>
        <taxon>Megaviricetes</taxon>
        <taxon>Pimascovirales</taxon>
        <taxon>Pimascovirales incertae sedis</taxon>
        <taxon>Marseilleviridae</taxon>
    </lineage>
</organism>
<evidence type="ECO:0000256" key="1">
    <source>
        <dbReference type="ARBA" id="ARBA00022723"/>
    </source>
</evidence>
<evidence type="ECO:0000259" key="6">
    <source>
        <dbReference type="PROSITE" id="PS50103"/>
    </source>
</evidence>
<reference evidence="7" key="1">
    <citation type="journal article" date="2019" name="MBio">
        <title>Virus Genomes from Deep Sea Sediments Expand the Ocean Megavirome and Support Independent Origins of Viral Gigantism.</title>
        <authorList>
            <person name="Backstrom D."/>
            <person name="Yutin N."/>
            <person name="Jorgensen S.L."/>
            <person name="Dharamshi J."/>
            <person name="Homa F."/>
            <person name="Zaremba-Niedwiedzka K."/>
            <person name="Spang A."/>
            <person name="Wolf Y.I."/>
            <person name="Koonin E.V."/>
            <person name="Ettema T.J."/>
        </authorList>
    </citation>
    <scope>NUCLEOTIDE SEQUENCE</scope>
</reference>
<dbReference type="PROSITE" id="PS50103">
    <property type="entry name" value="ZF_C3H1"/>
    <property type="match status" value="1"/>
</dbReference>
<name>A0A481YZ96_9VIRU</name>
<protein>
    <recommendedName>
        <fullName evidence="6">C3H1-type domain-containing protein</fullName>
    </recommendedName>
</protein>
<keyword evidence="2 4" id="KW-0863">Zinc-finger</keyword>
<gene>
    <name evidence="7" type="ORF">LCMAC202_04990</name>
</gene>
<evidence type="ECO:0000256" key="4">
    <source>
        <dbReference type="PROSITE-ProRule" id="PRU00723"/>
    </source>
</evidence>
<evidence type="ECO:0000256" key="3">
    <source>
        <dbReference type="ARBA" id="ARBA00022833"/>
    </source>
</evidence>
<feature type="compositionally biased region" description="Polar residues" evidence="5">
    <location>
        <begin position="1"/>
        <end position="18"/>
    </location>
</feature>
<dbReference type="Gene3D" id="3.30.1370.210">
    <property type="match status" value="1"/>
</dbReference>
<sequence>MGDNTYKGSTNSDNTWTVVGNRKRRPPIRTMDDRQALPYARSTYTQHPNDNMERIDKISEPCWFYNNGGCRHKDGTEKTAEECKYLHLYSENVQRPPHLSTRKPCDKFNLEGECKWHDNCKYSHRNLTPEEWSRFYPGIPYTLKTNIQKRLEIESNIQDLEGRMRVMEFKQDGISKDVQQFGHNLQQCFRKIQTLFDKINEKLDRN</sequence>
<keyword evidence="1 4" id="KW-0479">Metal-binding</keyword>
<evidence type="ECO:0000256" key="2">
    <source>
        <dbReference type="ARBA" id="ARBA00022771"/>
    </source>
</evidence>
<dbReference type="InterPro" id="IPR036855">
    <property type="entry name" value="Znf_CCCH_sf"/>
</dbReference>
<proteinExistence type="predicted"/>
<dbReference type="GO" id="GO:0008270">
    <property type="term" value="F:zinc ion binding"/>
    <property type="evidence" value="ECO:0007669"/>
    <property type="project" value="UniProtKB-KW"/>
</dbReference>
<feature type="region of interest" description="Disordered" evidence="5">
    <location>
        <begin position="1"/>
        <end position="26"/>
    </location>
</feature>
<feature type="zinc finger region" description="C3H1-type" evidence="4">
    <location>
        <begin position="99"/>
        <end position="127"/>
    </location>
</feature>
<evidence type="ECO:0000256" key="5">
    <source>
        <dbReference type="SAM" id="MobiDB-lite"/>
    </source>
</evidence>
<feature type="domain" description="C3H1-type" evidence="6">
    <location>
        <begin position="99"/>
        <end position="127"/>
    </location>
</feature>
<keyword evidence="3 4" id="KW-0862">Zinc</keyword>
<dbReference type="InterPro" id="IPR000571">
    <property type="entry name" value="Znf_CCCH"/>
</dbReference>